<keyword evidence="16" id="KW-1185">Reference proteome</keyword>
<dbReference type="GO" id="GO:0102158">
    <property type="term" value="F:very-long-chain (3R)-3-hydroxyacyl-CoA dehydratase activity"/>
    <property type="evidence" value="ECO:0007669"/>
    <property type="project" value="UniProtKB-EC"/>
</dbReference>
<evidence type="ECO:0000313" key="15">
    <source>
        <dbReference type="EMBL" id="GFH20083.1"/>
    </source>
</evidence>
<evidence type="ECO:0000256" key="4">
    <source>
        <dbReference type="ARBA" id="ARBA00013122"/>
    </source>
</evidence>
<dbReference type="PANTHER" id="PTHR11035:SF3">
    <property type="entry name" value="VERY-LONG-CHAIN (3R)-3-HYDROXYACYL-COA DEHYDRATASE"/>
    <property type="match status" value="1"/>
</dbReference>
<keyword evidence="5 14" id="KW-0444">Lipid biosynthesis</keyword>
<evidence type="ECO:0000256" key="5">
    <source>
        <dbReference type="ARBA" id="ARBA00022516"/>
    </source>
</evidence>
<keyword evidence="14" id="KW-0256">Endoplasmic reticulum</keyword>
<proteinExistence type="inferred from homology"/>
<evidence type="ECO:0000256" key="8">
    <source>
        <dbReference type="ARBA" id="ARBA00022989"/>
    </source>
</evidence>
<organism evidence="15 16">
    <name type="scientific">Haematococcus lacustris</name>
    <name type="common">Green alga</name>
    <name type="synonym">Haematococcus pluvialis</name>
    <dbReference type="NCBI Taxonomy" id="44745"/>
    <lineage>
        <taxon>Eukaryota</taxon>
        <taxon>Viridiplantae</taxon>
        <taxon>Chlorophyta</taxon>
        <taxon>core chlorophytes</taxon>
        <taxon>Chlorophyceae</taxon>
        <taxon>CS clade</taxon>
        <taxon>Chlamydomonadales</taxon>
        <taxon>Haematococcaceae</taxon>
        <taxon>Haematococcus</taxon>
    </lineage>
</organism>
<evidence type="ECO:0000256" key="3">
    <source>
        <dbReference type="ARBA" id="ARBA00007811"/>
    </source>
</evidence>
<evidence type="ECO:0000256" key="7">
    <source>
        <dbReference type="ARBA" id="ARBA00022832"/>
    </source>
</evidence>
<feature type="transmembrane region" description="Helical" evidence="14">
    <location>
        <begin position="99"/>
        <end position="118"/>
    </location>
</feature>
<accession>A0A699ZBS0</accession>
<sequence length="139" mass="15652">MGNLYLATYNAALSVAWGYVLYLTITMSFLQHQSTQELYKELGSVPYPLLWLRYSGFIVLYPLGVASELTMAYLAMPTIKRTSLWAYTMPNALNIGFDYYIVCWLIIAGYLPGLPQLYSYLLGQRRKQLGAAAGKVKAT</sequence>
<dbReference type="GO" id="GO:0030497">
    <property type="term" value="P:fatty acid elongation"/>
    <property type="evidence" value="ECO:0007669"/>
    <property type="project" value="TreeGrafter"/>
</dbReference>
<comment type="catalytic activity">
    <reaction evidence="13 14">
        <text>a very-long-chain (3R)-3-hydroxyacyl-CoA = a very-long-chain (2E)-enoyl-CoA + H2O</text>
        <dbReference type="Rhea" id="RHEA:45812"/>
        <dbReference type="ChEBI" id="CHEBI:15377"/>
        <dbReference type="ChEBI" id="CHEBI:83728"/>
        <dbReference type="ChEBI" id="CHEBI:85440"/>
        <dbReference type="EC" id="4.2.1.134"/>
    </reaction>
</comment>
<reference evidence="15 16" key="1">
    <citation type="submission" date="2020-02" db="EMBL/GenBank/DDBJ databases">
        <title>Draft genome sequence of Haematococcus lacustris strain NIES-144.</title>
        <authorList>
            <person name="Morimoto D."/>
            <person name="Nakagawa S."/>
            <person name="Yoshida T."/>
            <person name="Sawayama S."/>
        </authorList>
    </citation>
    <scope>NUCLEOTIDE SEQUENCE [LARGE SCALE GENOMIC DNA]</scope>
    <source>
        <strain evidence="15 16">NIES-144</strain>
    </source>
</reference>
<dbReference type="EMBL" id="BLLF01001572">
    <property type="protein sequence ID" value="GFH20083.1"/>
    <property type="molecule type" value="Genomic_DNA"/>
</dbReference>
<dbReference type="GO" id="GO:0005789">
    <property type="term" value="C:endoplasmic reticulum membrane"/>
    <property type="evidence" value="ECO:0007669"/>
    <property type="project" value="UniProtKB-SubCell"/>
</dbReference>
<keyword evidence="11 14" id="KW-0275">Fatty acid biosynthesis</keyword>
<evidence type="ECO:0000256" key="2">
    <source>
        <dbReference type="ARBA" id="ARBA00005194"/>
    </source>
</evidence>
<protein>
    <recommendedName>
        <fullName evidence="4 14">Very-long-chain (3R)-3-hydroxyacyl-CoA dehydratase</fullName>
        <ecNumber evidence="4 14">4.2.1.134</ecNumber>
    </recommendedName>
</protein>
<comment type="caution">
    <text evidence="14">Lacks conserved residue(s) required for the propagation of feature annotation.</text>
</comment>
<comment type="subcellular location">
    <subcellularLocation>
        <location evidence="14">Endoplasmic reticulum membrane</location>
        <topology evidence="14">Multi-pass membrane protein</topology>
    </subcellularLocation>
    <subcellularLocation>
        <location evidence="1">Membrane</location>
        <topology evidence="1">Multi-pass membrane protein</topology>
    </subcellularLocation>
</comment>
<keyword evidence="7 14" id="KW-0276">Fatty acid metabolism</keyword>
<dbReference type="UniPathway" id="UPA00094"/>
<evidence type="ECO:0000313" key="16">
    <source>
        <dbReference type="Proteomes" id="UP000485058"/>
    </source>
</evidence>
<dbReference type="GO" id="GO:0030148">
    <property type="term" value="P:sphingolipid biosynthetic process"/>
    <property type="evidence" value="ECO:0007669"/>
    <property type="project" value="TreeGrafter"/>
</dbReference>
<evidence type="ECO:0000256" key="12">
    <source>
        <dbReference type="ARBA" id="ARBA00023239"/>
    </source>
</evidence>
<gene>
    <name evidence="15" type="ORF">HaLaN_17152</name>
</gene>
<feature type="non-terminal residue" evidence="15">
    <location>
        <position position="1"/>
    </location>
</feature>
<comment type="pathway">
    <text evidence="2 14">Lipid metabolism; fatty acid biosynthesis.</text>
</comment>
<dbReference type="EC" id="4.2.1.134" evidence="4 14"/>
<keyword evidence="8 14" id="KW-1133">Transmembrane helix</keyword>
<dbReference type="AlphaFoldDB" id="A0A699ZBS0"/>
<dbReference type="GO" id="GO:0042761">
    <property type="term" value="P:very long-chain fatty acid biosynthetic process"/>
    <property type="evidence" value="ECO:0007669"/>
    <property type="project" value="TreeGrafter"/>
</dbReference>
<dbReference type="Proteomes" id="UP000485058">
    <property type="component" value="Unassembled WGS sequence"/>
</dbReference>
<name>A0A699ZBS0_HAELA</name>
<keyword evidence="9 14" id="KW-0443">Lipid metabolism</keyword>
<evidence type="ECO:0000256" key="14">
    <source>
        <dbReference type="RuleBase" id="RU363109"/>
    </source>
</evidence>
<comment type="function">
    <text evidence="14">Catalyzes the third of the four reactions of the long-chain fatty acids elongation cycle. This endoplasmic reticulum-bound enzymatic process, allows the addition of two carbons to the chain of long- and very long-chain fatty acids/VLCFAs per cycle. This enzyme catalyzes the dehydration of the 3-hydroxyacyl-CoA intermediate into trans-2,3-enoyl-CoA, within each cycle of fatty acid elongation. Thereby, it participates to the production of VLCFAs of different chain lengths that are involved in multiple biological processes as precursors of membrane lipids and lipid mediators.</text>
</comment>
<evidence type="ECO:0000256" key="1">
    <source>
        <dbReference type="ARBA" id="ARBA00004141"/>
    </source>
</evidence>
<dbReference type="InterPro" id="IPR007482">
    <property type="entry name" value="Tyr_Pase-like_PTPLA"/>
</dbReference>
<comment type="caution">
    <text evidence="15">The sequence shown here is derived from an EMBL/GenBank/DDBJ whole genome shotgun (WGS) entry which is preliminary data.</text>
</comment>
<evidence type="ECO:0000256" key="13">
    <source>
        <dbReference type="ARBA" id="ARBA00036671"/>
    </source>
</evidence>
<comment type="similarity">
    <text evidence="3 14">Belongs to the very long-chain fatty acids dehydratase HACD family.</text>
</comment>
<dbReference type="PANTHER" id="PTHR11035">
    <property type="entry name" value="VERY-LONG-CHAIN (3R)-3-HYDROXYACYL-COA DEHYDRATASE"/>
    <property type="match status" value="1"/>
</dbReference>
<evidence type="ECO:0000256" key="11">
    <source>
        <dbReference type="ARBA" id="ARBA00023160"/>
    </source>
</evidence>
<dbReference type="Pfam" id="PF04387">
    <property type="entry name" value="PTPLA"/>
    <property type="match status" value="1"/>
</dbReference>
<keyword evidence="6 14" id="KW-0812">Transmembrane</keyword>
<evidence type="ECO:0000256" key="6">
    <source>
        <dbReference type="ARBA" id="ARBA00022692"/>
    </source>
</evidence>
<feature type="transmembrane region" description="Helical" evidence="14">
    <location>
        <begin position="51"/>
        <end position="79"/>
    </location>
</feature>
<evidence type="ECO:0000256" key="10">
    <source>
        <dbReference type="ARBA" id="ARBA00023136"/>
    </source>
</evidence>
<keyword evidence="12 14" id="KW-0456">Lyase</keyword>
<evidence type="ECO:0000256" key="9">
    <source>
        <dbReference type="ARBA" id="ARBA00023098"/>
    </source>
</evidence>
<feature type="transmembrane region" description="Helical" evidence="14">
    <location>
        <begin position="6"/>
        <end position="30"/>
    </location>
</feature>
<keyword evidence="10 14" id="KW-0472">Membrane</keyword>